<evidence type="ECO:0000313" key="2">
    <source>
        <dbReference type="EMBL" id="GAA4009940.1"/>
    </source>
</evidence>
<proteinExistence type="predicted"/>
<gene>
    <name evidence="2" type="ORF">GCM10022232_58510</name>
</gene>
<accession>A0ABP7SD48</accession>
<protein>
    <submittedName>
        <fullName evidence="2">Uncharacterized protein</fullName>
    </submittedName>
</protein>
<name>A0ABP7SD48_9ACTN</name>
<evidence type="ECO:0000313" key="3">
    <source>
        <dbReference type="Proteomes" id="UP001500456"/>
    </source>
</evidence>
<sequence length="250" mass="26729">MDIEHYPEGNIPTHLLDWVWEAGPVLAPLVKYRNSGAAILRDGGGTELLLAKRPWDGQYLVATLLPSPDHLHVTGAGPRTVAAPTAHAVASEVRSRLLPEFEQLVNLARLREVQEDLNWLRDDVEPGTVPYPYPADLDAALERFLTHAPYLIAASRRAGAKPLAAQDAKVLDRFETLLASLTQSSEDAGSGLEPGGTDEAMAVWLESGEDLVAVVRTTIVASSQGPSRPTVSTSTPPKPPAAAAATGRTR</sequence>
<organism evidence="2 3">
    <name type="scientific">Streptomyces plumbiresistens</name>
    <dbReference type="NCBI Taxonomy" id="511811"/>
    <lineage>
        <taxon>Bacteria</taxon>
        <taxon>Bacillati</taxon>
        <taxon>Actinomycetota</taxon>
        <taxon>Actinomycetes</taxon>
        <taxon>Kitasatosporales</taxon>
        <taxon>Streptomycetaceae</taxon>
        <taxon>Streptomyces</taxon>
    </lineage>
</organism>
<dbReference type="EMBL" id="BAAAZX010000018">
    <property type="protein sequence ID" value="GAA4009940.1"/>
    <property type="molecule type" value="Genomic_DNA"/>
</dbReference>
<dbReference type="RefSeq" id="WP_345567337.1">
    <property type="nucleotide sequence ID" value="NZ_BAAAZX010000018.1"/>
</dbReference>
<reference evidence="3" key="1">
    <citation type="journal article" date="2019" name="Int. J. Syst. Evol. Microbiol.">
        <title>The Global Catalogue of Microorganisms (GCM) 10K type strain sequencing project: providing services to taxonomists for standard genome sequencing and annotation.</title>
        <authorList>
            <consortium name="The Broad Institute Genomics Platform"/>
            <consortium name="The Broad Institute Genome Sequencing Center for Infectious Disease"/>
            <person name="Wu L."/>
            <person name="Ma J."/>
        </authorList>
    </citation>
    <scope>NUCLEOTIDE SEQUENCE [LARGE SCALE GENOMIC DNA]</scope>
    <source>
        <strain evidence="3">JCM 16924</strain>
    </source>
</reference>
<feature type="region of interest" description="Disordered" evidence="1">
    <location>
        <begin position="222"/>
        <end position="250"/>
    </location>
</feature>
<comment type="caution">
    <text evidence="2">The sequence shown here is derived from an EMBL/GenBank/DDBJ whole genome shotgun (WGS) entry which is preliminary data.</text>
</comment>
<dbReference type="Proteomes" id="UP001500456">
    <property type="component" value="Unassembled WGS sequence"/>
</dbReference>
<keyword evidence="3" id="KW-1185">Reference proteome</keyword>
<evidence type="ECO:0000256" key="1">
    <source>
        <dbReference type="SAM" id="MobiDB-lite"/>
    </source>
</evidence>
<feature type="compositionally biased region" description="Low complexity" evidence="1">
    <location>
        <begin position="226"/>
        <end position="250"/>
    </location>
</feature>